<dbReference type="AlphaFoldDB" id="A0A2P2MGL6"/>
<protein>
    <submittedName>
        <fullName evidence="1">Translation factor GUF1 homologic</fullName>
    </submittedName>
</protein>
<sequence length="180" mass="20596">MQGWVTLLQSTADGLTTHYLDIKKPLQWCSVACFQLRQTSTLFLPGLFSFLFRLQRVIFCLPSSLELLVFIYLVDRFPELRDALAKLQLNDAALKFEPETSSAMGFGFRCGFLGLLHMEIVQERLEREYNLNLITTAPSVVYKVNCVNSDTVECSNPSLLPEPGQRRSIEEPFVKFKYTD</sequence>
<dbReference type="PANTHER" id="PTHR43512:SF4">
    <property type="entry name" value="TRANSLATION FACTOR GUF1 HOMOLOG, CHLOROPLASTIC"/>
    <property type="match status" value="1"/>
</dbReference>
<dbReference type="GO" id="GO:0043022">
    <property type="term" value="F:ribosome binding"/>
    <property type="evidence" value="ECO:0007669"/>
    <property type="project" value="TreeGrafter"/>
</dbReference>
<dbReference type="EMBL" id="GGEC01048869">
    <property type="protein sequence ID" value="MBX29353.1"/>
    <property type="molecule type" value="Transcribed_RNA"/>
</dbReference>
<evidence type="ECO:0000313" key="1">
    <source>
        <dbReference type="EMBL" id="MBX29353.1"/>
    </source>
</evidence>
<reference evidence="1" key="1">
    <citation type="submission" date="2018-02" db="EMBL/GenBank/DDBJ databases">
        <title>Rhizophora mucronata_Transcriptome.</title>
        <authorList>
            <person name="Meera S.P."/>
            <person name="Sreeshan A."/>
            <person name="Augustine A."/>
        </authorList>
    </citation>
    <scope>NUCLEOTIDE SEQUENCE</scope>
    <source>
        <tissue evidence="1">Leaf</tissue>
    </source>
</reference>
<dbReference type="PANTHER" id="PTHR43512">
    <property type="entry name" value="TRANSLATION FACTOR GUF1-RELATED"/>
    <property type="match status" value="1"/>
</dbReference>
<dbReference type="GO" id="GO:0005525">
    <property type="term" value="F:GTP binding"/>
    <property type="evidence" value="ECO:0007669"/>
    <property type="project" value="InterPro"/>
</dbReference>
<dbReference type="CDD" id="cd16260">
    <property type="entry name" value="EF4_III"/>
    <property type="match status" value="1"/>
</dbReference>
<proteinExistence type="predicted"/>
<accession>A0A2P2MGL6</accession>
<organism evidence="1">
    <name type="scientific">Rhizophora mucronata</name>
    <name type="common">Asiatic mangrove</name>
    <dbReference type="NCBI Taxonomy" id="61149"/>
    <lineage>
        <taxon>Eukaryota</taxon>
        <taxon>Viridiplantae</taxon>
        <taxon>Streptophyta</taxon>
        <taxon>Embryophyta</taxon>
        <taxon>Tracheophyta</taxon>
        <taxon>Spermatophyta</taxon>
        <taxon>Magnoliopsida</taxon>
        <taxon>eudicotyledons</taxon>
        <taxon>Gunneridae</taxon>
        <taxon>Pentapetalae</taxon>
        <taxon>rosids</taxon>
        <taxon>fabids</taxon>
        <taxon>Malpighiales</taxon>
        <taxon>Rhizophoraceae</taxon>
        <taxon>Rhizophora</taxon>
    </lineage>
</organism>
<name>A0A2P2MGL6_RHIMU</name>
<dbReference type="SUPFAM" id="SSF54980">
    <property type="entry name" value="EF-G C-terminal domain-like"/>
    <property type="match status" value="1"/>
</dbReference>
<dbReference type="Gene3D" id="3.30.70.870">
    <property type="entry name" value="Elongation Factor G (Translational Gtpase), domain 3"/>
    <property type="match status" value="1"/>
</dbReference>
<dbReference type="InterPro" id="IPR006297">
    <property type="entry name" value="EF-4"/>
</dbReference>
<dbReference type="InterPro" id="IPR035647">
    <property type="entry name" value="EFG_III/V"/>
</dbReference>
<dbReference type="GO" id="GO:0045727">
    <property type="term" value="P:positive regulation of translation"/>
    <property type="evidence" value="ECO:0007669"/>
    <property type="project" value="TreeGrafter"/>
</dbReference>